<feature type="transmembrane region" description="Helical" evidence="1">
    <location>
        <begin position="116"/>
        <end position="137"/>
    </location>
</feature>
<reference evidence="3" key="1">
    <citation type="submission" date="2016-02" db="EMBL/GenBank/DDBJ databases">
        <title>Paenibacillus sp. LPB0068, isolated from Crassostrea gigas.</title>
        <authorList>
            <person name="Shin S.-K."/>
            <person name="Yi H."/>
        </authorList>
    </citation>
    <scope>NUCLEOTIDE SEQUENCE [LARGE SCALE GENOMIC DNA]</scope>
    <source>
        <strain evidence="3">KCTC 23969</strain>
    </source>
</reference>
<evidence type="ECO:0000256" key="1">
    <source>
        <dbReference type="SAM" id="Phobius"/>
    </source>
</evidence>
<gene>
    <name evidence="2" type="ORF">LPB301_16360</name>
</gene>
<accession>A0A1B8TPU4</accession>
<comment type="caution">
    <text evidence="2">The sequence shown here is derived from an EMBL/GenBank/DDBJ whole genome shotgun (WGS) entry which is preliminary data.</text>
</comment>
<dbReference type="STRING" id="996801.BW723_11415"/>
<organism evidence="2 3">
    <name type="scientific">Polaribacter reichenbachii</name>
    <dbReference type="NCBI Taxonomy" id="996801"/>
    <lineage>
        <taxon>Bacteria</taxon>
        <taxon>Pseudomonadati</taxon>
        <taxon>Bacteroidota</taxon>
        <taxon>Flavobacteriia</taxon>
        <taxon>Flavobacteriales</taxon>
        <taxon>Flavobacteriaceae</taxon>
    </lineage>
</organism>
<dbReference type="EMBL" id="LSFL01000042">
    <property type="protein sequence ID" value="OBY61629.1"/>
    <property type="molecule type" value="Genomic_DNA"/>
</dbReference>
<name>A0A1B8TPU4_9FLAO</name>
<keyword evidence="1" id="KW-0472">Membrane</keyword>
<proteinExistence type="predicted"/>
<keyword evidence="1" id="KW-0812">Transmembrane</keyword>
<evidence type="ECO:0000313" key="3">
    <source>
        <dbReference type="Proteomes" id="UP000092612"/>
    </source>
</evidence>
<dbReference type="Proteomes" id="UP000092612">
    <property type="component" value="Unassembled WGS sequence"/>
</dbReference>
<sequence length="383" mass="44944">MEFEKSEILAQLNRIISDKAFSRSKINVRLLTFLVTSTLEEKELKETTIGIEFFGTKYDPIKLDNKVRVYVYHLRKKLEAYYKEADVNEIQFQIKKGQYKVQFSKHQLVKSKPNRFYFFGRIILVASILAAIIIFSFQKTANVFWKSLMQNDFKTTVIFGDYFTIEGPTLTSKKGIIRDYEINSETELETYLEKNPEKSGQLSSSAHHYFNWMAPYISKDITEFWGKYNYDFDIIQISEWNVAQLEKANLVYFGQSKSMGVLKNILVENFPQFSYQSQKLLYTDTKTKKTKVYNDVVTQNDKIIDYTVVAKVSIPSGNELRFFLSDQDCGAISALQYFTQKDSVNAFYKRHQLDKNQDFIALFKVTGWKRKSYDMEFVLLDKK</sequence>
<keyword evidence="3" id="KW-1185">Reference proteome</keyword>
<dbReference type="AlphaFoldDB" id="A0A1B8TPU4"/>
<keyword evidence="1" id="KW-1133">Transmembrane helix</keyword>
<protein>
    <submittedName>
        <fullName evidence="2">Uncharacterized protein</fullName>
    </submittedName>
</protein>
<dbReference type="KEGG" id="prn:BW723_11415"/>
<dbReference type="OrthoDB" id="1295312at2"/>
<evidence type="ECO:0000313" key="2">
    <source>
        <dbReference type="EMBL" id="OBY61629.1"/>
    </source>
</evidence>
<dbReference type="RefSeq" id="WP_068364720.1">
    <property type="nucleotide sequence ID" value="NZ_CP019337.1"/>
</dbReference>